<accession>A0ABQ6VW69</accession>
<organism evidence="2 3">
    <name type="scientific">Komagataeibacter medellinensis</name>
    <dbReference type="NCBI Taxonomy" id="1177712"/>
    <lineage>
        <taxon>Bacteria</taxon>
        <taxon>Pseudomonadati</taxon>
        <taxon>Pseudomonadota</taxon>
        <taxon>Alphaproteobacteria</taxon>
        <taxon>Acetobacterales</taxon>
        <taxon>Acetobacteraceae</taxon>
        <taxon>Komagataeibacter</taxon>
    </lineage>
</organism>
<dbReference type="EMBL" id="QYAZ01000001">
    <property type="protein sequence ID" value="KAB8124444.1"/>
    <property type="molecule type" value="Genomic_DNA"/>
</dbReference>
<name>A0ABQ6VW69_9PROT</name>
<sequence length="44" mass="4667">MVDSLAVLYRATGRPQEAEQLLAQMNPSGTPVTGTTKHNTIPTA</sequence>
<evidence type="ECO:0000313" key="2">
    <source>
        <dbReference type="EMBL" id="KAB8124444.1"/>
    </source>
</evidence>
<feature type="compositionally biased region" description="Polar residues" evidence="1">
    <location>
        <begin position="23"/>
        <end position="44"/>
    </location>
</feature>
<dbReference type="Proteomes" id="UP000427842">
    <property type="component" value="Unassembled WGS sequence"/>
</dbReference>
<keyword evidence="3" id="KW-1185">Reference proteome</keyword>
<protein>
    <submittedName>
        <fullName evidence="2">Tetratricopeptide repeat protein</fullName>
    </submittedName>
</protein>
<reference evidence="2 3" key="1">
    <citation type="submission" date="2018-09" db="EMBL/GenBank/DDBJ databases">
        <title>Genome sequence and characterization of the bcs clusters for the production of nanocellulose from the low pH resistant strain Komagataeibacter medellinensis ID13488.</title>
        <authorList>
            <person name="Hernandez-Arriaga A.M."/>
            <person name="Del Cerro C."/>
            <person name="Urbina L."/>
            <person name="Eceiza A."/>
            <person name="Retegi A."/>
            <person name="Prieto M.A."/>
        </authorList>
    </citation>
    <scope>NUCLEOTIDE SEQUENCE [LARGE SCALE GENOMIC DNA]</scope>
    <source>
        <strain evidence="2 3">ID13488</strain>
    </source>
</reference>
<feature type="region of interest" description="Disordered" evidence="1">
    <location>
        <begin position="22"/>
        <end position="44"/>
    </location>
</feature>
<comment type="caution">
    <text evidence="2">The sequence shown here is derived from an EMBL/GenBank/DDBJ whole genome shotgun (WGS) entry which is preliminary data.</text>
</comment>
<gene>
    <name evidence="2" type="ORF">D3W54_09895</name>
</gene>
<proteinExistence type="predicted"/>
<evidence type="ECO:0000313" key="3">
    <source>
        <dbReference type="Proteomes" id="UP000427842"/>
    </source>
</evidence>
<evidence type="ECO:0000256" key="1">
    <source>
        <dbReference type="SAM" id="MobiDB-lite"/>
    </source>
</evidence>